<keyword evidence="2" id="KW-1133">Transmembrane helix</keyword>
<proteinExistence type="predicted"/>
<evidence type="ECO:0000256" key="1">
    <source>
        <dbReference type="SAM" id="MobiDB-lite"/>
    </source>
</evidence>
<feature type="region of interest" description="Disordered" evidence="1">
    <location>
        <begin position="178"/>
        <end position="248"/>
    </location>
</feature>
<evidence type="ECO:0000256" key="2">
    <source>
        <dbReference type="SAM" id="Phobius"/>
    </source>
</evidence>
<keyword evidence="4" id="KW-1185">Reference proteome</keyword>
<comment type="caution">
    <text evidence="3">The sequence shown here is derived from an EMBL/GenBank/DDBJ whole genome shotgun (WGS) entry which is preliminary data.</text>
</comment>
<name>A0AAI9UVW0_9PEZI</name>
<keyword evidence="2" id="KW-0812">Transmembrane</keyword>
<keyword evidence="2" id="KW-0472">Membrane</keyword>
<protein>
    <submittedName>
        <fullName evidence="3">Uncharacterized protein</fullName>
    </submittedName>
</protein>
<dbReference type="Proteomes" id="UP001239795">
    <property type="component" value="Unassembled WGS sequence"/>
</dbReference>
<feature type="transmembrane region" description="Helical" evidence="2">
    <location>
        <begin position="59"/>
        <end position="79"/>
    </location>
</feature>
<feature type="compositionally biased region" description="Acidic residues" evidence="1">
    <location>
        <begin position="178"/>
        <end position="195"/>
    </location>
</feature>
<feature type="compositionally biased region" description="Basic and acidic residues" evidence="1">
    <location>
        <begin position="205"/>
        <end position="221"/>
    </location>
</feature>
<sequence>MGSTAVIRPLLRPESVKKTINTYLSIEFMRSLFATILHRNGNSNRTNKRLRWLENPFEVCTMIFCLICLLLLQAAPLTLGAPRRPLSPPRQRETILDVDFNGDGEDMVRGILNRPYSTRHNDGSDSDKQLYGVRFSESDEGRMQVARSDPIDMEALRTVIEEHDLDWALIEEIKDDDDLSDEDLSNDDLSDDGTDEVVRRVHKQGTLDKDAYSDPERRDVEDSPWNSVLRDGGSSEDPFEKPKFREGQGGFVQCAGCSDTRGGSNGWKRSTPSVERANTSAAAANETHHRHPADLLDALDRSNASPLAWNLPTTSSPTSSSLQKRGETDWTCNRIGQKNTKEALLIMYDVFNNVFGTEPLRGLTNQCYVAECQDWYFSYCQMSVDIKGERPGARKKVVDRDPGKGGSCYAVADGEDLNRYHRYFFGHVSANPIPNYGGGFNVRRCN</sequence>
<dbReference type="EMBL" id="MLGG01000004">
    <property type="protein sequence ID" value="KAK1465750.1"/>
    <property type="molecule type" value="Genomic_DNA"/>
</dbReference>
<organism evidence="3 4">
    <name type="scientific">Colletotrichum melonis</name>
    <dbReference type="NCBI Taxonomy" id="1209925"/>
    <lineage>
        <taxon>Eukaryota</taxon>
        <taxon>Fungi</taxon>
        <taxon>Dikarya</taxon>
        <taxon>Ascomycota</taxon>
        <taxon>Pezizomycotina</taxon>
        <taxon>Sordariomycetes</taxon>
        <taxon>Hypocreomycetidae</taxon>
        <taxon>Glomerellales</taxon>
        <taxon>Glomerellaceae</taxon>
        <taxon>Colletotrichum</taxon>
        <taxon>Colletotrichum acutatum species complex</taxon>
    </lineage>
</organism>
<dbReference type="AlphaFoldDB" id="A0AAI9UVW0"/>
<evidence type="ECO:0000313" key="4">
    <source>
        <dbReference type="Proteomes" id="UP001239795"/>
    </source>
</evidence>
<gene>
    <name evidence="3" type="ORF">CMEL01_11742</name>
</gene>
<accession>A0AAI9UVW0</accession>
<reference evidence="3 4" key="1">
    <citation type="submission" date="2016-10" db="EMBL/GenBank/DDBJ databases">
        <title>The genome sequence of Colletotrichum fioriniae PJ7.</title>
        <authorList>
            <person name="Baroncelli R."/>
        </authorList>
    </citation>
    <scope>NUCLEOTIDE SEQUENCE [LARGE SCALE GENOMIC DNA]</scope>
    <source>
        <strain evidence="3">Col 31</strain>
    </source>
</reference>
<evidence type="ECO:0000313" key="3">
    <source>
        <dbReference type="EMBL" id="KAK1465750.1"/>
    </source>
</evidence>